<feature type="transmembrane region" description="Helical" evidence="2">
    <location>
        <begin position="148"/>
        <end position="168"/>
    </location>
</feature>
<feature type="transmembrane region" description="Helical" evidence="2">
    <location>
        <begin position="298"/>
        <end position="317"/>
    </location>
</feature>
<sequence length="416" mass="45413">MGCPFAAVVVAAVMLGTGTINTVTNKIMYQTHATTITGESMAYDKPWLCTVVMFIGEFMCMIFFGCFCLYFYLTKPKEDSEKHDSSSEEKEKTEEEPKVQFVTREEATHNPTGGLNWKYPPFVFLFSSCDLISTTLTGIGLVYCDASIISILRGFIIVFTLLFSWPFLGAKPTLNQVAGVLFAVLGLCLVGGSTIGDGMTEGEGATFPAKSLIGIGLTLLSQVFSSIQMVLEEKLLKGVIRPIPPLFLVGSEGLAGTILCCAIALPAVNAIHGSDFGSVENFKNAWHMTWHSKQITGLQILSLFSIAFFNWSSFVYAKLLSATARSLIDSSRTIIVWIIMVIVFYASKHRYGEGLTWWSFLEAAGFVFMILGTTAHNNIAGIGDKITKSCCCCFIDKDSGLDENEDSQGNVNNAEL</sequence>
<dbReference type="KEGG" id="tva:4760959"/>
<dbReference type="eggNOG" id="KOG3912">
    <property type="taxonomic scope" value="Eukaryota"/>
</dbReference>
<dbReference type="RefSeq" id="XP_001315346.1">
    <property type="nucleotide sequence ID" value="XM_001315311.1"/>
</dbReference>
<dbReference type="InterPro" id="IPR000620">
    <property type="entry name" value="EamA_dom"/>
</dbReference>
<dbReference type="VEuPathDB" id="TrichDB:TVAG_328950"/>
<feature type="transmembrane region" description="Helical" evidence="2">
    <location>
        <begin position="211"/>
        <end position="231"/>
    </location>
</feature>
<feature type="transmembrane region" description="Helical" evidence="2">
    <location>
        <begin position="329"/>
        <end position="346"/>
    </location>
</feature>
<dbReference type="VEuPathDB" id="TrichDB:TVAGG3_0687120"/>
<feature type="transmembrane region" description="Helical" evidence="2">
    <location>
        <begin position="51"/>
        <end position="73"/>
    </location>
</feature>
<dbReference type="PANTHER" id="PTHR13146">
    <property type="match status" value="1"/>
</dbReference>
<dbReference type="STRING" id="5722.A2EW37"/>
<dbReference type="SUPFAM" id="SSF103481">
    <property type="entry name" value="Multidrug resistance efflux transporter EmrE"/>
    <property type="match status" value="1"/>
</dbReference>
<keyword evidence="2" id="KW-1133">Transmembrane helix</keyword>
<name>A2EW37_TRIV3</name>
<proteinExistence type="predicted"/>
<evidence type="ECO:0000256" key="2">
    <source>
        <dbReference type="SAM" id="Phobius"/>
    </source>
</evidence>
<gene>
    <name evidence="4" type="ORF">TVAG_328950</name>
</gene>
<feature type="transmembrane region" description="Helical" evidence="2">
    <location>
        <begin position="180"/>
        <end position="199"/>
    </location>
</feature>
<dbReference type="AlphaFoldDB" id="A2EW37"/>
<reference evidence="4" key="1">
    <citation type="submission" date="2006-10" db="EMBL/GenBank/DDBJ databases">
        <authorList>
            <person name="Amadeo P."/>
            <person name="Zhao Q."/>
            <person name="Wortman J."/>
            <person name="Fraser-Liggett C."/>
            <person name="Carlton J."/>
        </authorList>
    </citation>
    <scope>NUCLEOTIDE SEQUENCE</scope>
    <source>
        <strain evidence="4">G3</strain>
    </source>
</reference>
<dbReference type="PANTHER" id="PTHR13146:SF0">
    <property type="entry name" value="SOLUTE CARRIER FAMILY 35 MEMBER F6"/>
    <property type="match status" value="1"/>
</dbReference>
<protein>
    <recommendedName>
        <fullName evidence="3">EamA domain-containing protein</fullName>
    </recommendedName>
</protein>
<reference evidence="4" key="2">
    <citation type="journal article" date="2007" name="Science">
        <title>Draft genome sequence of the sexually transmitted pathogen Trichomonas vaginalis.</title>
        <authorList>
            <person name="Carlton J.M."/>
            <person name="Hirt R.P."/>
            <person name="Silva J.C."/>
            <person name="Delcher A.L."/>
            <person name="Schatz M."/>
            <person name="Zhao Q."/>
            <person name="Wortman J.R."/>
            <person name="Bidwell S.L."/>
            <person name="Alsmark U.C.M."/>
            <person name="Besteiro S."/>
            <person name="Sicheritz-Ponten T."/>
            <person name="Noel C.J."/>
            <person name="Dacks J.B."/>
            <person name="Foster P.G."/>
            <person name="Simillion C."/>
            <person name="Van de Peer Y."/>
            <person name="Miranda-Saavedra D."/>
            <person name="Barton G.J."/>
            <person name="Westrop G.D."/>
            <person name="Mueller S."/>
            <person name="Dessi D."/>
            <person name="Fiori P.L."/>
            <person name="Ren Q."/>
            <person name="Paulsen I."/>
            <person name="Zhang H."/>
            <person name="Bastida-Corcuera F.D."/>
            <person name="Simoes-Barbosa A."/>
            <person name="Brown M.T."/>
            <person name="Hayes R.D."/>
            <person name="Mukherjee M."/>
            <person name="Okumura C.Y."/>
            <person name="Schneider R."/>
            <person name="Smith A.J."/>
            <person name="Vanacova S."/>
            <person name="Villalvazo M."/>
            <person name="Haas B.J."/>
            <person name="Pertea M."/>
            <person name="Feldblyum T.V."/>
            <person name="Utterback T.R."/>
            <person name="Shu C.L."/>
            <person name="Osoegawa K."/>
            <person name="de Jong P.J."/>
            <person name="Hrdy I."/>
            <person name="Horvathova L."/>
            <person name="Zubacova Z."/>
            <person name="Dolezal P."/>
            <person name="Malik S.B."/>
            <person name="Logsdon J.M. Jr."/>
            <person name="Henze K."/>
            <person name="Gupta A."/>
            <person name="Wang C.C."/>
            <person name="Dunne R.L."/>
            <person name="Upcroft J.A."/>
            <person name="Upcroft P."/>
            <person name="White O."/>
            <person name="Salzberg S.L."/>
            <person name="Tang P."/>
            <person name="Chiu C.-H."/>
            <person name="Lee Y.-S."/>
            <person name="Embley T.M."/>
            <person name="Coombs G.H."/>
            <person name="Mottram J.C."/>
            <person name="Tachezy J."/>
            <person name="Fraser-Liggett C.M."/>
            <person name="Johnson P.J."/>
        </authorList>
    </citation>
    <scope>NUCLEOTIDE SEQUENCE [LARGE SCALE GENOMIC DNA]</scope>
    <source>
        <strain evidence="4">G3</strain>
    </source>
</reference>
<evidence type="ECO:0000256" key="1">
    <source>
        <dbReference type="SAM" id="MobiDB-lite"/>
    </source>
</evidence>
<dbReference type="InParanoid" id="A2EW37"/>
<dbReference type="Proteomes" id="UP000001542">
    <property type="component" value="Unassembled WGS sequence"/>
</dbReference>
<dbReference type="Pfam" id="PF00892">
    <property type="entry name" value="EamA"/>
    <property type="match status" value="1"/>
</dbReference>
<dbReference type="GO" id="GO:0016020">
    <property type="term" value="C:membrane"/>
    <property type="evidence" value="ECO:0000318"/>
    <property type="project" value="GO_Central"/>
</dbReference>
<feature type="region of interest" description="Disordered" evidence="1">
    <location>
        <begin position="81"/>
        <end position="100"/>
    </location>
</feature>
<keyword evidence="5" id="KW-1185">Reference proteome</keyword>
<feature type="transmembrane region" description="Helical" evidence="2">
    <location>
        <begin position="243"/>
        <end position="268"/>
    </location>
</feature>
<evidence type="ECO:0000313" key="4">
    <source>
        <dbReference type="EMBL" id="EAY03123.1"/>
    </source>
</evidence>
<dbReference type="InterPro" id="IPR037185">
    <property type="entry name" value="EmrE-like"/>
</dbReference>
<feature type="domain" description="EamA" evidence="3">
    <location>
        <begin position="122"/>
        <end position="190"/>
    </location>
</feature>
<dbReference type="OMA" id="SMENSCI"/>
<accession>A2EW37</accession>
<dbReference type="EMBL" id="DS113514">
    <property type="protein sequence ID" value="EAY03123.1"/>
    <property type="molecule type" value="Genomic_DNA"/>
</dbReference>
<evidence type="ECO:0000313" key="5">
    <source>
        <dbReference type="Proteomes" id="UP000001542"/>
    </source>
</evidence>
<dbReference type="OrthoDB" id="408493at2759"/>
<organism evidence="4 5">
    <name type="scientific">Trichomonas vaginalis (strain ATCC PRA-98 / G3)</name>
    <dbReference type="NCBI Taxonomy" id="412133"/>
    <lineage>
        <taxon>Eukaryota</taxon>
        <taxon>Metamonada</taxon>
        <taxon>Parabasalia</taxon>
        <taxon>Trichomonadida</taxon>
        <taxon>Trichomonadidae</taxon>
        <taxon>Trichomonas</taxon>
    </lineage>
</organism>
<evidence type="ECO:0000259" key="3">
    <source>
        <dbReference type="Pfam" id="PF00892"/>
    </source>
</evidence>
<feature type="transmembrane region" description="Helical" evidence="2">
    <location>
        <begin position="358"/>
        <end position="379"/>
    </location>
</feature>
<keyword evidence="2" id="KW-0472">Membrane</keyword>
<feature type="transmembrane region" description="Helical" evidence="2">
    <location>
        <begin position="122"/>
        <end position="142"/>
    </location>
</feature>
<keyword evidence="2" id="KW-0812">Transmembrane</keyword>